<dbReference type="Gramene" id="KQK85548">
    <property type="protein sequence ID" value="KQK85548"/>
    <property type="gene ID" value="SETIT_005656mg"/>
</dbReference>
<organism evidence="2 3">
    <name type="scientific">Setaria italica</name>
    <name type="common">Foxtail millet</name>
    <name type="synonym">Panicum italicum</name>
    <dbReference type="NCBI Taxonomy" id="4555"/>
    <lineage>
        <taxon>Eukaryota</taxon>
        <taxon>Viridiplantae</taxon>
        <taxon>Streptophyta</taxon>
        <taxon>Embryophyta</taxon>
        <taxon>Tracheophyta</taxon>
        <taxon>Spermatophyta</taxon>
        <taxon>Magnoliopsida</taxon>
        <taxon>Liliopsida</taxon>
        <taxon>Poales</taxon>
        <taxon>Poaceae</taxon>
        <taxon>PACMAD clade</taxon>
        <taxon>Panicoideae</taxon>
        <taxon>Panicodae</taxon>
        <taxon>Paniceae</taxon>
        <taxon>Cenchrinae</taxon>
        <taxon>Setaria</taxon>
    </lineage>
</organism>
<reference evidence="2" key="2">
    <citation type="submission" date="2018-08" db="UniProtKB">
        <authorList>
            <consortium name="EnsemblPlants"/>
        </authorList>
    </citation>
    <scope>IDENTIFICATION</scope>
    <source>
        <strain evidence="2">Yugu1</strain>
    </source>
</reference>
<keyword evidence="1" id="KW-0812">Transmembrane</keyword>
<proteinExistence type="predicted"/>
<keyword evidence="1" id="KW-0472">Membrane</keyword>
<dbReference type="InParanoid" id="K3XUP9"/>
<keyword evidence="3" id="KW-1185">Reference proteome</keyword>
<protein>
    <submittedName>
        <fullName evidence="2">Uncharacterized protein</fullName>
    </submittedName>
</protein>
<feature type="transmembrane region" description="Helical" evidence="1">
    <location>
        <begin position="16"/>
        <end position="36"/>
    </location>
</feature>
<sequence>MLASIFDTQEYGYSTLQYRATVTCLVQLICLILSYARGNKASSFY</sequence>
<accession>K3XUP9</accession>
<evidence type="ECO:0000313" key="3">
    <source>
        <dbReference type="Proteomes" id="UP000004995"/>
    </source>
</evidence>
<name>K3XUP9_SETIT</name>
<dbReference type="AlphaFoldDB" id="K3XUP9"/>
<evidence type="ECO:0000313" key="2">
    <source>
        <dbReference type="EnsemblPlants" id="KQK85548"/>
    </source>
</evidence>
<evidence type="ECO:0000256" key="1">
    <source>
        <dbReference type="SAM" id="Phobius"/>
    </source>
</evidence>
<dbReference type="EnsemblPlants" id="KQK85548">
    <property type="protein sequence ID" value="KQK85548"/>
    <property type="gene ID" value="SETIT_005656mg"/>
</dbReference>
<dbReference type="HOGENOM" id="CLU_3208606_0_0_1"/>
<reference evidence="3" key="1">
    <citation type="journal article" date="2012" name="Nat. Biotechnol.">
        <title>Reference genome sequence of the model plant Setaria.</title>
        <authorList>
            <person name="Bennetzen J.L."/>
            <person name="Schmutz J."/>
            <person name="Wang H."/>
            <person name="Percifield R."/>
            <person name="Hawkins J."/>
            <person name="Pontaroli A.C."/>
            <person name="Estep M."/>
            <person name="Feng L."/>
            <person name="Vaughn J.N."/>
            <person name="Grimwood J."/>
            <person name="Jenkins J."/>
            <person name="Barry K."/>
            <person name="Lindquist E."/>
            <person name="Hellsten U."/>
            <person name="Deshpande S."/>
            <person name="Wang X."/>
            <person name="Wu X."/>
            <person name="Mitros T."/>
            <person name="Triplett J."/>
            <person name="Yang X."/>
            <person name="Ye C.Y."/>
            <person name="Mauro-Herrera M."/>
            <person name="Wang L."/>
            <person name="Li P."/>
            <person name="Sharma M."/>
            <person name="Sharma R."/>
            <person name="Ronald P.C."/>
            <person name="Panaud O."/>
            <person name="Kellogg E.A."/>
            <person name="Brutnell T.P."/>
            <person name="Doust A.N."/>
            <person name="Tuskan G.A."/>
            <person name="Rokhsar D."/>
            <person name="Devos K.M."/>
        </authorList>
    </citation>
    <scope>NUCLEOTIDE SEQUENCE [LARGE SCALE GENOMIC DNA]</scope>
    <source>
        <strain evidence="3">cv. Yugu1</strain>
    </source>
</reference>
<dbReference type="Proteomes" id="UP000004995">
    <property type="component" value="Unassembled WGS sequence"/>
</dbReference>
<keyword evidence="1" id="KW-1133">Transmembrane helix</keyword>